<feature type="domain" description="Enterochelin esterase N-terminal" evidence="6">
    <location>
        <begin position="194"/>
        <end position="299"/>
    </location>
</feature>
<organism evidence="7 8">
    <name type="scientific">Cupriavidus agavae</name>
    <dbReference type="NCBI Taxonomy" id="1001822"/>
    <lineage>
        <taxon>Bacteria</taxon>
        <taxon>Pseudomonadati</taxon>
        <taxon>Pseudomonadota</taxon>
        <taxon>Betaproteobacteria</taxon>
        <taxon>Burkholderiales</taxon>
        <taxon>Burkholderiaceae</taxon>
        <taxon>Cupriavidus</taxon>
    </lineage>
</organism>
<protein>
    <submittedName>
        <fullName evidence="7">Enterochelin esterase family protein</fullName>
    </submittedName>
</protein>
<dbReference type="InterPro" id="IPR029058">
    <property type="entry name" value="AB_hydrolase_fold"/>
</dbReference>
<dbReference type="SUPFAM" id="SSF81296">
    <property type="entry name" value="E set domains"/>
    <property type="match status" value="1"/>
</dbReference>
<comment type="similarity">
    <text evidence="4">Belongs to the Fes family.</text>
</comment>
<dbReference type="AlphaFoldDB" id="A0A4Q7RED3"/>
<evidence type="ECO:0000259" key="6">
    <source>
        <dbReference type="Pfam" id="PF11806"/>
    </source>
</evidence>
<dbReference type="Proteomes" id="UP000291078">
    <property type="component" value="Unassembled WGS sequence"/>
</dbReference>
<feature type="chain" id="PRO_5020864065" evidence="5">
    <location>
        <begin position="23"/>
        <end position="567"/>
    </location>
</feature>
<evidence type="ECO:0000256" key="5">
    <source>
        <dbReference type="SAM" id="SignalP"/>
    </source>
</evidence>
<dbReference type="PANTHER" id="PTHR48098">
    <property type="entry name" value="ENTEROCHELIN ESTERASE-RELATED"/>
    <property type="match status" value="1"/>
</dbReference>
<dbReference type="RefSeq" id="WP_130393514.1">
    <property type="nucleotide sequence ID" value="NZ_SGXM01000010.1"/>
</dbReference>
<comment type="subcellular location">
    <subcellularLocation>
        <location evidence="1">Cytoplasm</location>
    </subcellularLocation>
</comment>
<proteinExistence type="inferred from homology"/>
<dbReference type="EMBL" id="SGXM01000010">
    <property type="protein sequence ID" value="RZT30768.1"/>
    <property type="molecule type" value="Genomic_DNA"/>
</dbReference>
<dbReference type="Gene3D" id="2.60.40.10">
    <property type="entry name" value="Immunoglobulins"/>
    <property type="match status" value="1"/>
</dbReference>
<dbReference type="Pfam" id="PF00756">
    <property type="entry name" value="Esterase"/>
    <property type="match status" value="1"/>
</dbReference>
<dbReference type="InterPro" id="IPR000801">
    <property type="entry name" value="Esterase-like"/>
</dbReference>
<keyword evidence="3" id="KW-0378">Hydrolase</keyword>
<sequence>MRRALLPLAGCIAALCAATALASPADTALTIGTPARAVWTPGVPMTFTFALERGDFVQGSLDGPAATLTLADTQGRPVRRLLGPTSLSRDFMFVAPASGQYRFVVEAGHGDVPGAVGGQPTPGAAYALRLARVIPAAAQQAVSDVPESPAILALSRTLAAGGNTGAFWRDAAARGTPLVEPLPQRKGAEAEVLLTFVWRGAQRNVRLLGSPAGDHDALTQLAGSDVWYHSYRVPATTRMSYQLAPDVPQAGDTPQQQRRAILATIQRDPLNPNSFPAGAPDAFAQKSVVELPGAPPQPWITPRAGVPAGTVTPFTLDSRILGEPRDVYLYRPAGAKPTALLVVFDAQAYLSLVPTQTILDNLIAEGRIPPTAALVVANPSAAARGAQLPPNPKFSDFLANELMPWAERQGLPARADRTVVAGSSYGGLAAAYAGMTHPERFGLVLSQSGSYWWGPGGAPDQPPTTGGWMMREFAQRPRLPLRFYLEAGLFEQGRGPINITATTRSLRDVLVAKGYPVTHAEFASGHDYLQWRGTLACGLMVLLGKKGPADPVRQAACPVLSSDEPQS</sequence>
<dbReference type="SUPFAM" id="SSF53474">
    <property type="entry name" value="alpha/beta-Hydrolases"/>
    <property type="match status" value="1"/>
</dbReference>
<dbReference type="Pfam" id="PF11806">
    <property type="entry name" value="Enterochelin_N"/>
    <property type="match status" value="1"/>
</dbReference>
<accession>A0A4Q7RED3</accession>
<feature type="signal peptide" evidence="5">
    <location>
        <begin position="1"/>
        <end position="22"/>
    </location>
</feature>
<dbReference type="InterPro" id="IPR013783">
    <property type="entry name" value="Ig-like_fold"/>
</dbReference>
<evidence type="ECO:0000313" key="7">
    <source>
        <dbReference type="EMBL" id="RZT30768.1"/>
    </source>
</evidence>
<evidence type="ECO:0000256" key="4">
    <source>
        <dbReference type="ARBA" id="ARBA00024201"/>
    </source>
</evidence>
<keyword evidence="8" id="KW-1185">Reference proteome</keyword>
<dbReference type="InterPro" id="IPR021764">
    <property type="entry name" value="Enterochelin_esterase_N"/>
</dbReference>
<evidence type="ECO:0000256" key="1">
    <source>
        <dbReference type="ARBA" id="ARBA00004496"/>
    </source>
</evidence>
<evidence type="ECO:0000256" key="3">
    <source>
        <dbReference type="ARBA" id="ARBA00022801"/>
    </source>
</evidence>
<dbReference type="GO" id="GO:0005737">
    <property type="term" value="C:cytoplasm"/>
    <property type="evidence" value="ECO:0007669"/>
    <property type="project" value="UniProtKB-SubCell"/>
</dbReference>
<dbReference type="InterPro" id="IPR050583">
    <property type="entry name" value="Mycobacterial_A85_antigen"/>
</dbReference>
<gene>
    <name evidence="7" type="ORF">EV147_4616</name>
</gene>
<keyword evidence="5" id="KW-0732">Signal</keyword>
<dbReference type="GO" id="GO:0008849">
    <property type="term" value="F:enterochelin esterase activity"/>
    <property type="evidence" value="ECO:0007669"/>
    <property type="project" value="InterPro"/>
</dbReference>
<dbReference type="OrthoDB" id="9775130at2"/>
<dbReference type="InterPro" id="IPR014756">
    <property type="entry name" value="Ig_E-set"/>
</dbReference>
<keyword evidence="2" id="KW-0963">Cytoplasm</keyword>
<dbReference type="Gene3D" id="3.40.50.1820">
    <property type="entry name" value="alpha/beta hydrolase"/>
    <property type="match status" value="1"/>
</dbReference>
<comment type="caution">
    <text evidence="7">The sequence shown here is derived from an EMBL/GenBank/DDBJ whole genome shotgun (WGS) entry which is preliminary data.</text>
</comment>
<evidence type="ECO:0000313" key="8">
    <source>
        <dbReference type="Proteomes" id="UP000291078"/>
    </source>
</evidence>
<evidence type="ECO:0000256" key="2">
    <source>
        <dbReference type="ARBA" id="ARBA00022490"/>
    </source>
</evidence>
<dbReference type="GO" id="GO:0005506">
    <property type="term" value="F:iron ion binding"/>
    <property type="evidence" value="ECO:0007669"/>
    <property type="project" value="InterPro"/>
</dbReference>
<name>A0A4Q7RED3_9BURK</name>
<dbReference type="GO" id="GO:0006826">
    <property type="term" value="P:iron ion transport"/>
    <property type="evidence" value="ECO:0007669"/>
    <property type="project" value="InterPro"/>
</dbReference>
<reference evidence="7 8" key="1">
    <citation type="journal article" date="2015" name="Stand. Genomic Sci.">
        <title>Genomic Encyclopedia of Bacterial and Archaeal Type Strains, Phase III: the genomes of soil and plant-associated and newly described type strains.</title>
        <authorList>
            <person name="Whitman W.B."/>
            <person name="Woyke T."/>
            <person name="Klenk H.P."/>
            <person name="Zhou Y."/>
            <person name="Lilburn T.G."/>
            <person name="Beck B.J."/>
            <person name="De Vos P."/>
            <person name="Vandamme P."/>
            <person name="Eisen J.A."/>
            <person name="Garrity G."/>
            <person name="Hugenholtz P."/>
            <person name="Kyrpides N.C."/>
        </authorList>
    </citation>
    <scope>NUCLEOTIDE SEQUENCE [LARGE SCALE GENOMIC DNA]</scope>
    <source>
        <strain evidence="7 8">ASC-9842</strain>
    </source>
</reference>
<dbReference type="PANTHER" id="PTHR48098:SF3">
    <property type="entry name" value="IRON(III) ENTEROBACTIN ESTERASE"/>
    <property type="match status" value="1"/>
</dbReference>